<accession>A0A396J751</accession>
<sequence>MKGFHKIANLWWSSRQRMPWQEPRILSNFRMLRGCCMAVAVPFVVMREERVQALKMYWPLVNFGKRRRWDVVDTRRFFLVKFESEMRDFQDLETDLNCARDLTGSL</sequence>
<dbReference type="EMBL" id="PSQE01000002">
    <property type="protein sequence ID" value="RHN72391.1"/>
    <property type="molecule type" value="Genomic_DNA"/>
</dbReference>
<reference evidence="2" key="1">
    <citation type="journal article" date="2018" name="Nat. Plants">
        <title>Whole-genome landscape of Medicago truncatula symbiotic genes.</title>
        <authorList>
            <person name="Pecrix Y."/>
            <person name="Staton S.E."/>
            <person name="Sallet E."/>
            <person name="Lelandais-Briere C."/>
            <person name="Moreau S."/>
            <person name="Carrere S."/>
            <person name="Blein T."/>
            <person name="Jardinaud M.F."/>
            <person name="Latrasse D."/>
            <person name="Zouine M."/>
            <person name="Zahm M."/>
            <person name="Kreplak J."/>
            <person name="Mayjonade B."/>
            <person name="Satge C."/>
            <person name="Perez M."/>
            <person name="Cauet S."/>
            <person name="Marande W."/>
            <person name="Chantry-Darmon C."/>
            <person name="Lopez-Roques C."/>
            <person name="Bouchez O."/>
            <person name="Berard A."/>
            <person name="Debelle F."/>
            <person name="Munos S."/>
            <person name="Bendahmane A."/>
            <person name="Berges H."/>
            <person name="Niebel A."/>
            <person name="Buitink J."/>
            <person name="Frugier F."/>
            <person name="Benhamed M."/>
            <person name="Crespi M."/>
            <person name="Gouzy J."/>
            <person name="Gamas P."/>
        </authorList>
    </citation>
    <scope>NUCLEOTIDE SEQUENCE [LARGE SCALE GENOMIC DNA]</scope>
    <source>
        <strain evidence="2">cv. Jemalong A17</strain>
    </source>
</reference>
<comment type="caution">
    <text evidence="1">The sequence shown here is derived from an EMBL/GenBank/DDBJ whole genome shotgun (WGS) entry which is preliminary data.</text>
</comment>
<proteinExistence type="predicted"/>
<gene>
    <name evidence="1" type="ORF">MtrunA17_Chr2g0287151</name>
</gene>
<name>A0A396J751_MEDTR</name>
<dbReference type="AlphaFoldDB" id="A0A396J751"/>
<protein>
    <submittedName>
        <fullName evidence="1">Uncharacterized protein</fullName>
    </submittedName>
</protein>
<organism evidence="1 2">
    <name type="scientific">Medicago truncatula</name>
    <name type="common">Barrel medic</name>
    <name type="synonym">Medicago tribuloides</name>
    <dbReference type="NCBI Taxonomy" id="3880"/>
    <lineage>
        <taxon>Eukaryota</taxon>
        <taxon>Viridiplantae</taxon>
        <taxon>Streptophyta</taxon>
        <taxon>Embryophyta</taxon>
        <taxon>Tracheophyta</taxon>
        <taxon>Spermatophyta</taxon>
        <taxon>Magnoliopsida</taxon>
        <taxon>eudicotyledons</taxon>
        <taxon>Gunneridae</taxon>
        <taxon>Pentapetalae</taxon>
        <taxon>rosids</taxon>
        <taxon>fabids</taxon>
        <taxon>Fabales</taxon>
        <taxon>Fabaceae</taxon>
        <taxon>Papilionoideae</taxon>
        <taxon>50 kb inversion clade</taxon>
        <taxon>NPAAA clade</taxon>
        <taxon>Hologalegina</taxon>
        <taxon>IRL clade</taxon>
        <taxon>Trifolieae</taxon>
        <taxon>Medicago</taxon>
    </lineage>
</organism>
<dbReference type="Proteomes" id="UP000265566">
    <property type="component" value="Chromosome 2"/>
</dbReference>
<evidence type="ECO:0000313" key="2">
    <source>
        <dbReference type="Proteomes" id="UP000265566"/>
    </source>
</evidence>
<evidence type="ECO:0000313" key="1">
    <source>
        <dbReference type="EMBL" id="RHN72391.1"/>
    </source>
</evidence>
<dbReference type="Gramene" id="rna8096">
    <property type="protein sequence ID" value="RHN72391.1"/>
    <property type="gene ID" value="gene8096"/>
</dbReference>